<evidence type="ECO:0000313" key="2">
    <source>
        <dbReference type="EMBL" id="SDL04431.1"/>
    </source>
</evidence>
<protein>
    <submittedName>
        <fullName evidence="2">Uncharacterized protein</fullName>
    </submittedName>
</protein>
<evidence type="ECO:0000313" key="3">
    <source>
        <dbReference type="Proteomes" id="UP000199202"/>
    </source>
</evidence>
<name>A0A1G9GUS8_9ACTN</name>
<sequence>MPAPQRHHTGPDPPIGQVRPTPTPLPNRQTLRTGLPAGGRITVTFPPGRRTAR</sequence>
<accession>A0A1G9GUS8</accession>
<evidence type="ECO:0000256" key="1">
    <source>
        <dbReference type="SAM" id="MobiDB-lite"/>
    </source>
</evidence>
<dbReference type="Proteomes" id="UP000199202">
    <property type="component" value="Unassembled WGS sequence"/>
</dbReference>
<dbReference type="AlphaFoldDB" id="A0A1G9GUS8"/>
<keyword evidence="3" id="KW-1185">Reference proteome</keyword>
<dbReference type="STRING" id="633440.SAMN05421869_121150"/>
<gene>
    <name evidence="2" type="ORF">SAMN05421869_121150</name>
</gene>
<organism evidence="2 3">
    <name type="scientific">Nonomuraea jiangxiensis</name>
    <dbReference type="NCBI Taxonomy" id="633440"/>
    <lineage>
        <taxon>Bacteria</taxon>
        <taxon>Bacillati</taxon>
        <taxon>Actinomycetota</taxon>
        <taxon>Actinomycetes</taxon>
        <taxon>Streptosporangiales</taxon>
        <taxon>Streptosporangiaceae</taxon>
        <taxon>Nonomuraea</taxon>
    </lineage>
</organism>
<proteinExistence type="predicted"/>
<reference evidence="2 3" key="1">
    <citation type="submission" date="2016-10" db="EMBL/GenBank/DDBJ databases">
        <authorList>
            <person name="de Groot N.N."/>
        </authorList>
    </citation>
    <scope>NUCLEOTIDE SEQUENCE [LARGE SCALE GENOMIC DNA]</scope>
    <source>
        <strain evidence="2 3">CGMCC 4.6533</strain>
    </source>
</reference>
<feature type="region of interest" description="Disordered" evidence="1">
    <location>
        <begin position="1"/>
        <end position="53"/>
    </location>
</feature>
<dbReference type="EMBL" id="FNDJ01000021">
    <property type="protein sequence ID" value="SDL04431.1"/>
    <property type="molecule type" value="Genomic_DNA"/>
</dbReference>